<evidence type="ECO:0000313" key="5">
    <source>
        <dbReference type="Proteomes" id="UP000245207"/>
    </source>
</evidence>
<keyword evidence="3" id="KW-0812">Transmembrane</keyword>
<proteinExistence type="inferred from homology"/>
<dbReference type="InterPro" id="IPR003782">
    <property type="entry name" value="SCO1/SenC"/>
</dbReference>
<name>A0A2U1KX02_ARTAN</name>
<keyword evidence="3" id="KW-0472">Membrane</keyword>
<dbReference type="OrthoDB" id="270009at2759"/>
<dbReference type="InterPro" id="IPR036249">
    <property type="entry name" value="Thioredoxin-like_sf"/>
</dbReference>
<evidence type="ECO:0000313" key="4">
    <source>
        <dbReference type="EMBL" id="PWA41291.1"/>
    </source>
</evidence>
<dbReference type="PANTHER" id="PTHR12151:SF1">
    <property type="entry name" value="PROTEIN SCO1 HOMOLOG 2, MITOCHONDRIAL"/>
    <property type="match status" value="1"/>
</dbReference>
<dbReference type="GO" id="GO:0005739">
    <property type="term" value="C:mitochondrion"/>
    <property type="evidence" value="ECO:0007669"/>
    <property type="project" value="GOC"/>
</dbReference>
<evidence type="ECO:0000256" key="2">
    <source>
        <dbReference type="SAM" id="MobiDB-lite"/>
    </source>
</evidence>
<feature type="transmembrane region" description="Helical" evidence="3">
    <location>
        <begin position="74"/>
        <end position="93"/>
    </location>
</feature>
<dbReference type="CDD" id="cd02968">
    <property type="entry name" value="SCO"/>
    <property type="match status" value="1"/>
</dbReference>
<dbReference type="EMBL" id="PKPP01013177">
    <property type="protein sequence ID" value="PWA41291.1"/>
    <property type="molecule type" value="Genomic_DNA"/>
</dbReference>
<keyword evidence="5" id="KW-1185">Reference proteome</keyword>
<gene>
    <name evidence="4" type="ORF">CTI12_AA555010</name>
</gene>
<reference evidence="4 5" key="1">
    <citation type="journal article" date="2018" name="Mol. Plant">
        <title>The genome of Artemisia annua provides insight into the evolution of Asteraceae family and artemisinin biosynthesis.</title>
        <authorList>
            <person name="Shen Q."/>
            <person name="Zhang L."/>
            <person name="Liao Z."/>
            <person name="Wang S."/>
            <person name="Yan T."/>
            <person name="Shi P."/>
            <person name="Liu M."/>
            <person name="Fu X."/>
            <person name="Pan Q."/>
            <person name="Wang Y."/>
            <person name="Lv Z."/>
            <person name="Lu X."/>
            <person name="Zhang F."/>
            <person name="Jiang W."/>
            <person name="Ma Y."/>
            <person name="Chen M."/>
            <person name="Hao X."/>
            <person name="Li L."/>
            <person name="Tang Y."/>
            <person name="Lv G."/>
            <person name="Zhou Y."/>
            <person name="Sun X."/>
            <person name="Brodelius P.E."/>
            <person name="Rose J.K.C."/>
            <person name="Tang K."/>
        </authorList>
    </citation>
    <scope>NUCLEOTIDE SEQUENCE [LARGE SCALE GENOMIC DNA]</scope>
    <source>
        <strain evidence="5">cv. Huhao1</strain>
        <tissue evidence="4">Leaf</tissue>
    </source>
</reference>
<dbReference type="Proteomes" id="UP000245207">
    <property type="component" value="Unassembled WGS sequence"/>
</dbReference>
<dbReference type="Pfam" id="PF02630">
    <property type="entry name" value="SCO1-SenC"/>
    <property type="match status" value="1"/>
</dbReference>
<dbReference type="SUPFAM" id="SSF52833">
    <property type="entry name" value="Thioredoxin-like"/>
    <property type="match status" value="1"/>
</dbReference>
<sequence length="267" mass="30222">MALNRISMLFSLGKKSAQLLFSCSTRRYVTPGRSGTQRTFHSSSYMRSAKKSSTPLLTTAQKLSAPPLRRLRNFLIPTAVFGGIGAGLLFMHFNDEKRAIRQGQCKNDGCSSRNGPVIGGPFKLIDSNGNLATEKDLKGNWILLYFGYTSSPDVGPAELQKLTKAIKTLTSSDLKRNIKVQPVFVTLDPQRDTPSHLRAYLKEKWHMSTEFSKKLKRDGDDYLCRILQHNMYLMNPNMEIVRTFGLEYNAEQLTQEIRKELQKITSH</sequence>
<dbReference type="Gene3D" id="3.40.30.10">
    <property type="entry name" value="Glutaredoxin"/>
    <property type="match status" value="1"/>
</dbReference>
<keyword evidence="3" id="KW-1133">Transmembrane helix</keyword>
<dbReference type="AlphaFoldDB" id="A0A2U1KX02"/>
<dbReference type="STRING" id="35608.A0A2U1KX02"/>
<dbReference type="PANTHER" id="PTHR12151">
    <property type="entry name" value="ELECTRON TRANSPORT PROTIN SCO1/SENC FAMILY MEMBER"/>
    <property type="match status" value="1"/>
</dbReference>
<feature type="region of interest" description="Disordered" evidence="2">
    <location>
        <begin position="32"/>
        <end position="53"/>
    </location>
</feature>
<dbReference type="GO" id="GO:0033617">
    <property type="term" value="P:mitochondrial respiratory chain complex IV assembly"/>
    <property type="evidence" value="ECO:0007669"/>
    <property type="project" value="TreeGrafter"/>
</dbReference>
<accession>A0A2U1KX02</accession>
<protein>
    <submittedName>
        <fullName evidence="4">Copper chaperone SCO1/SenC</fullName>
    </submittedName>
</protein>
<feature type="compositionally biased region" description="Low complexity" evidence="2">
    <location>
        <begin position="42"/>
        <end position="53"/>
    </location>
</feature>
<feature type="compositionally biased region" description="Polar residues" evidence="2">
    <location>
        <begin position="32"/>
        <end position="41"/>
    </location>
</feature>
<comment type="similarity">
    <text evidence="1">Belongs to the SCO1/2 family.</text>
</comment>
<comment type="caution">
    <text evidence="4">The sequence shown here is derived from an EMBL/GenBank/DDBJ whole genome shotgun (WGS) entry which is preliminary data.</text>
</comment>
<evidence type="ECO:0000256" key="1">
    <source>
        <dbReference type="ARBA" id="ARBA00010996"/>
    </source>
</evidence>
<organism evidence="4 5">
    <name type="scientific">Artemisia annua</name>
    <name type="common">Sweet wormwood</name>
    <dbReference type="NCBI Taxonomy" id="35608"/>
    <lineage>
        <taxon>Eukaryota</taxon>
        <taxon>Viridiplantae</taxon>
        <taxon>Streptophyta</taxon>
        <taxon>Embryophyta</taxon>
        <taxon>Tracheophyta</taxon>
        <taxon>Spermatophyta</taxon>
        <taxon>Magnoliopsida</taxon>
        <taxon>eudicotyledons</taxon>
        <taxon>Gunneridae</taxon>
        <taxon>Pentapetalae</taxon>
        <taxon>asterids</taxon>
        <taxon>campanulids</taxon>
        <taxon>Asterales</taxon>
        <taxon>Asteraceae</taxon>
        <taxon>Asteroideae</taxon>
        <taxon>Anthemideae</taxon>
        <taxon>Artemisiinae</taxon>
        <taxon>Artemisia</taxon>
    </lineage>
</organism>
<evidence type="ECO:0000256" key="3">
    <source>
        <dbReference type="SAM" id="Phobius"/>
    </source>
</evidence>